<dbReference type="Proteomes" id="UP001056384">
    <property type="component" value="Chromosome 1"/>
</dbReference>
<dbReference type="InterPro" id="IPR052895">
    <property type="entry name" value="HetReg/Transcr_Mod"/>
</dbReference>
<proteinExistence type="predicted"/>
<gene>
    <name evidence="2" type="ORF">Slin15195_G001390</name>
</gene>
<dbReference type="PANTHER" id="PTHR24148">
    <property type="entry name" value="ANKYRIN REPEAT DOMAIN-CONTAINING PROTEIN 39 HOMOLOG-RELATED"/>
    <property type="match status" value="1"/>
</dbReference>
<evidence type="ECO:0000259" key="1">
    <source>
        <dbReference type="Pfam" id="PF06985"/>
    </source>
</evidence>
<dbReference type="EMBL" id="CP099418">
    <property type="protein sequence ID" value="USW46820.1"/>
    <property type="molecule type" value="Genomic_DNA"/>
</dbReference>
<dbReference type="InterPro" id="IPR010730">
    <property type="entry name" value="HET"/>
</dbReference>
<dbReference type="Pfam" id="PF06985">
    <property type="entry name" value="HET"/>
    <property type="match status" value="1"/>
</dbReference>
<evidence type="ECO:0000313" key="2">
    <source>
        <dbReference type="EMBL" id="USW46820.1"/>
    </source>
</evidence>
<sequence length="447" mass="49567">MHAIYSYASANLIFLGEDDSAMATDAFAAIIALSCESLASTRGRQNFRLMVTESGARIAVAPAAVATFSVLFHRKAVLSLLSRPWFRRLWIVQEATLACSNTCYRGDGFMPLKDILRVGVWLRYKQLALGSDTMTDEGFGILTCLFDTTDREEGMFYTHFPEPGVSVISSLLGMLRDFEATDPRDHIYGMMGLSRYYCPAELPIHIQPDYSKSTAEIFAEATRLCLLDKGSSDAWQYIRYRPSWHHGGELPSWVPPWDAVADITNDNHFFAPHFKADNNSKARLMVNSVVGWNEIGVDGFVIGVVTKCSHVCDYLDDWVAFVADPAASWLDDKVVGTSNDTKQAVNRTLLADNAYGERAGHEDINSIDDLRVYVSDQACSHALFPQFQEFQDCGQHDSNSDRRLDSLRRSADLCWKACAHPCLFTTSKGGLGLGPPTLGLGDVIVIL</sequence>
<dbReference type="AlphaFoldDB" id="A0A9Q9ACX7"/>
<dbReference type="PANTHER" id="PTHR24148:SF64">
    <property type="entry name" value="HETEROKARYON INCOMPATIBILITY DOMAIN-CONTAINING PROTEIN"/>
    <property type="match status" value="1"/>
</dbReference>
<organism evidence="2 3">
    <name type="scientific">Septoria linicola</name>
    <dbReference type="NCBI Taxonomy" id="215465"/>
    <lineage>
        <taxon>Eukaryota</taxon>
        <taxon>Fungi</taxon>
        <taxon>Dikarya</taxon>
        <taxon>Ascomycota</taxon>
        <taxon>Pezizomycotina</taxon>
        <taxon>Dothideomycetes</taxon>
        <taxon>Dothideomycetidae</taxon>
        <taxon>Mycosphaerellales</taxon>
        <taxon>Mycosphaerellaceae</taxon>
        <taxon>Septoria</taxon>
    </lineage>
</organism>
<reference evidence="2" key="1">
    <citation type="submission" date="2022-06" db="EMBL/GenBank/DDBJ databases">
        <title>Complete genome sequences of two strains of the flax pathogen Septoria linicola.</title>
        <authorList>
            <person name="Lapalu N."/>
            <person name="Simon A."/>
            <person name="Demenou B."/>
            <person name="Paumier D."/>
            <person name="Guillot M.-P."/>
            <person name="Gout L."/>
            <person name="Valade R."/>
        </authorList>
    </citation>
    <scope>NUCLEOTIDE SEQUENCE</scope>
    <source>
        <strain evidence="2">SE15195</strain>
    </source>
</reference>
<evidence type="ECO:0000313" key="3">
    <source>
        <dbReference type="Proteomes" id="UP001056384"/>
    </source>
</evidence>
<keyword evidence="3" id="KW-1185">Reference proteome</keyword>
<accession>A0A9Q9ACX7</accession>
<protein>
    <submittedName>
        <fullName evidence="2">Heterokaryon incompatibility</fullName>
    </submittedName>
</protein>
<feature type="domain" description="Heterokaryon incompatibility" evidence="1">
    <location>
        <begin position="1"/>
        <end position="94"/>
    </location>
</feature>
<name>A0A9Q9ACX7_9PEZI</name>